<evidence type="ECO:0000256" key="2">
    <source>
        <dbReference type="ARBA" id="ARBA00022692"/>
    </source>
</evidence>
<feature type="domain" description="Armadillo-like helical" evidence="5">
    <location>
        <begin position="414"/>
        <end position="639"/>
    </location>
</feature>
<dbReference type="Proteomes" id="UP001310594">
    <property type="component" value="Unassembled WGS sequence"/>
</dbReference>
<evidence type="ECO:0000256" key="4">
    <source>
        <dbReference type="ARBA" id="ARBA00023136"/>
    </source>
</evidence>
<dbReference type="InterPro" id="IPR013636">
    <property type="entry name" value="ARMH3_C"/>
</dbReference>
<dbReference type="SMART" id="SM01158">
    <property type="entry name" value="DUF1741"/>
    <property type="match status" value="1"/>
</dbReference>
<keyword evidence="3" id="KW-1133">Transmembrane helix</keyword>
<dbReference type="AlphaFoldDB" id="A0AAN7WPI5"/>
<evidence type="ECO:0000256" key="1">
    <source>
        <dbReference type="ARBA" id="ARBA00004370"/>
    </source>
</evidence>
<name>A0AAN7WPI5_9PEZI</name>
<keyword evidence="4" id="KW-0472">Membrane</keyword>
<dbReference type="EMBL" id="JAVRQU010000003">
    <property type="protein sequence ID" value="KAK5705038.1"/>
    <property type="molecule type" value="Genomic_DNA"/>
</dbReference>
<accession>A0AAN7WPI5</accession>
<reference evidence="6" key="1">
    <citation type="submission" date="2023-08" db="EMBL/GenBank/DDBJ databases">
        <title>Black Yeasts Isolated from many extreme environments.</title>
        <authorList>
            <person name="Coleine C."/>
            <person name="Stajich J.E."/>
            <person name="Selbmann L."/>
        </authorList>
    </citation>
    <scope>NUCLEOTIDE SEQUENCE</scope>
    <source>
        <strain evidence="6">CCFEE 5810</strain>
    </source>
</reference>
<comment type="subcellular location">
    <subcellularLocation>
        <location evidence="1">Membrane</location>
    </subcellularLocation>
</comment>
<gene>
    <name evidence="6" type="ORF">LTR97_002152</name>
</gene>
<dbReference type="InterPro" id="IPR039868">
    <property type="entry name" value="ARMD3-like"/>
</dbReference>
<evidence type="ECO:0000313" key="7">
    <source>
        <dbReference type="Proteomes" id="UP001310594"/>
    </source>
</evidence>
<dbReference type="PANTHER" id="PTHR13608">
    <property type="entry name" value="ARMADILLO-LIKE HELICAL DOMAIN-CONTAINING PROTEIN 3"/>
    <property type="match status" value="1"/>
</dbReference>
<dbReference type="Pfam" id="PF08427">
    <property type="entry name" value="ARMH3_C"/>
    <property type="match status" value="1"/>
</dbReference>
<dbReference type="GO" id="GO:0016020">
    <property type="term" value="C:membrane"/>
    <property type="evidence" value="ECO:0007669"/>
    <property type="project" value="UniProtKB-SubCell"/>
</dbReference>
<dbReference type="GO" id="GO:0005829">
    <property type="term" value="C:cytosol"/>
    <property type="evidence" value="ECO:0007669"/>
    <property type="project" value="TreeGrafter"/>
</dbReference>
<evidence type="ECO:0000256" key="3">
    <source>
        <dbReference type="ARBA" id="ARBA00022989"/>
    </source>
</evidence>
<protein>
    <recommendedName>
        <fullName evidence="5">Armadillo-like helical domain-containing protein</fullName>
    </recommendedName>
</protein>
<organism evidence="6 7">
    <name type="scientific">Elasticomyces elasticus</name>
    <dbReference type="NCBI Taxonomy" id="574655"/>
    <lineage>
        <taxon>Eukaryota</taxon>
        <taxon>Fungi</taxon>
        <taxon>Dikarya</taxon>
        <taxon>Ascomycota</taxon>
        <taxon>Pezizomycotina</taxon>
        <taxon>Dothideomycetes</taxon>
        <taxon>Dothideomycetidae</taxon>
        <taxon>Mycosphaerellales</taxon>
        <taxon>Teratosphaeriaceae</taxon>
        <taxon>Elasticomyces</taxon>
    </lineage>
</organism>
<evidence type="ECO:0000313" key="6">
    <source>
        <dbReference type="EMBL" id="KAK5705038.1"/>
    </source>
</evidence>
<proteinExistence type="predicted"/>
<comment type="caution">
    <text evidence="6">The sequence shown here is derived from an EMBL/GenBank/DDBJ whole genome shotgun (WGS) entry which is preliminary data.</text>
</comment>
<keyword evidence="2" id="KW-0812">Transmembrane</keyword>
<sequence>MDPQPQTKRLTLMPAWRDNRLSFVASIKPSPGGAEAARPQLDSPLTQQARPDVFEQKVVGLYKHLFTDTRDEDIPSGFWAELFLLPPNLPQLRELLEEADSDDLLHIQQPLHQLLIQSIAATKLGRAPADEHALDVLAGLDNIDAIFHSLVASLDDVIKNDDRTVSTRLKAVRTAIAVFSGGYQTALVSYFVHNDFFPSLTQLIQHLAEPIQASDPLLLLGLLANHGKFESHNPYRTRFADFVHDETMEKIVESVGQTSSLFRAKYIAIQDDTPVGWSVGNTLSYVGLGALAGAKPAQPVLTEEQQRELFAEQPSPETSSLMTVYDFTTANKLFCRHFVTQEATDKEQAAPFSSFLSFTSYLYQHAYRSSRAASYTYLTLLILLVLVEDTAIAKQLCEITAPVRLCRQRPPLLPLPKSELSYAASIIDSLVDGMNHNLRKRLSTAFYTQILTVLTRILTYLTKSRTKLVYHWSELWRSLLSFVRFLNQYADDIRTLPGSTQMVQALVDLLSLALTGGEAILPDAAAYDDLFYKLLESGDALVKLRDTYHLGKPDDKQAAINTLIGVSQHYAELIESQKAKKEHLSPREVQKIIRQGYDTLNVEAKDGDQAQVRGFREADHRSELKKIVRVVVADAVVVVRAS</sequence>
<dbReference type="PANTHER" id="PTHR13608:SF3">
    <property type="entry name" value="ARMADILLO-LIKE HELICAL DOMAIN-CONTAINING PROTEIN 3"/>
    <property type="match status" value="1"/>
</dbReference>
<evidence type="ECO:0000259" key="5">
    <source>
        <dbReference type="SMART" id="SM01158"/>
    </source>
</evidence>